<dbReference type="Proteomes" id="UP000218181">
    <property type="component" value="Unassembled WGS sequence"/>
</dbReference>
<comment type="caution">
    <text evidence="2">The sequence shown here is derived from an EMBL/GenBank/DDBJ whole genome shotgun (WGS) entry which is preliminary data.</text>
</comment>
<dbReference type="RefSeq" id="WP_054639828.1">
    <property type="nucleotide sequence ID" value="NZ_BBAL01000013.1"/>
</dbReference>
<keyword evidence="3" id="KW-1185">Reference proteome</keyword>
<dbReference type="InterPro" id="IPR010026">
    <property type="entry name" value="Phage_holin_LL-H"/>
</dbReference>
<protein>
    <recommendedName>
        <fullName evidence="4">Phage holin</fullName>
    </recommendedName>
</protein>
<name>A0A2A5RIE7_9LACT</name>
<feature type="transmembrane region" description="Helical" evidence="1">
    <location>
        <begin position="6"/>
        <end position="28"/>
    </location>
</feature>
<evidence type="ECO:0000313" key="3">
    <source>
        <dbReference type="Proteomes" id="UP000218181"/>
    </source>
</evidence>
<evidence type="ECO:0000256" key="1">
    <source>
        <dbReference type="SAM" id="Phobius"/>
    </source>
</evidence>
<dbReference type="STRING" id="1291764.GCA_001311235_02790"/>
<reference evidence="2 3" key="1">
    <citation type="submission" date="2014-12" db="EMBL/GenBank/DDBJ databases">
        <title>Draft genome sequences of 10 type strains of Lactococcus.</title>
        <authorList>
            <person name="Sun Z."/>
            <person name="Zhong Z."/>
            <person name="Liu W."/>
            <person name="Zhang W."/>
            <person name="Zhang H."/>
        </authorList>
    </citation>
    <scope>NUCLEOTIDE SEQUENCE [LARGE SCALE GENOMIC DNA]</scope>
    <source>
        <strain evidence="2 3">JCM 16395</strain>
    </source>
</reference>
<keyword evidence="1" id="KW-0812">Transmembrane</keyword>
<proteinExistence type="predicted"/>
<sequence>MNLDQILNLIALITIAAPVVGSVITYIIPKTKNVKLQNAEKLALQVVKAVEQTGGQLTSKEKKDVATANLTALVKAGGAEVDRLIEAAVNTMNGEKQ</sequence>
<evidence type="ECO:0000313" key="2">
    <source>
        <dbReference type="EMBL" id="PCR98853.1"/>
    </source>
</evidence>
<dbReference type="AlphaFoldDB" id="A0A2A5RIE7"/>
<accession>A0A2A5RIE7</accession>
<dbReference type="Pfam" id="PF09682">
    <property type="entry name" value="Phage_holin_6_1"/>
    <property type="match status" value="1"/>
</dbReference>
<keyword evidence="1" id="KW-1133">Transmembrane helix</keyword>
<keyword evidence="1" id="KW-0472">Membrane</keyword>
<gene>
    <name evidence="2" type="ORF">RT41_GL000637</name>
</gene>
<evidence type="ECO:0008006" key="4">
    <source>
        <dbReference type="Google" id="ProtNLM"/>
    </source>
</evidence>
<dbReference type="EMBL" id="JXJU01000019">
    <property type="protein sequence ID" value="PCR98853.1"/>
    <property type="molecule type" value="Genomic_DNA"/>
</dbReference>
<organism evidence="2 3">
    <name type="scientific">Lactococcus fujiensis JCM 16395</name>
    <dbReference type="NCBI Taxonomy" id="1291764"/>
    <lineage>
        <taxon>Bacteria</taxon>
        <taxon>Bacillati</taxon>
        <taxon>Bacillota</taxon>
        <taxon>Bacilli</taxon>
        <taxon>Lactobacillales</taxon>
        <taxon>Streptococcaceae</taxon>
        <taxon>Lactococcus</taxon>
    </lineage>
</organism>